<dbReference type="SMART" id="SM00220">
    <property type="entry name" value="S_TKc"/>
    <property type="match status" value="1"/>
</dbReference>
<evidence type="ECO:0000256" key="6">
    <source>
        <dbReference type="ARBA" id="ARBA00022840"/>
    </source>
</evidence>
<feature type="compositionally biased region" description="Low complexity" evidence="10">
    <location>
        <begin position="1308"/>
        <end position="1323"/>
    </location>
</feature>
<organism evidence="12 13">
    <name type="scientific">Letharia lupina</name>
    <dbReference type="NCBI Taxonomy" id="560253"/>
    <lineage>
        <taxon>Eukaryota</taxon>
        <taxon>Fungi</taxon>
        <taxon>Dikarya</taxon>
        <taxon>Ascomycota</taxon>
        <taxon>Pezizomycotina</taxon>
        <taxon>Lecanoromycetes</taxon>
        <taxon>OSLEUM clade</taxon>
        <taxon>Lecanoromycetidae</taxon>
        <taxon>Lecanorales</taxon>
        <taxon>Lecanorineae</taxon>
        <taxon>Parmeliaceae</taxon>
        <taxon>Letharia</taxon>
    </lineage>
</organism>
<feature type="region of interest" description="Disordered" evidence="10">
    <location>
        <begin position="386"/>
        <end position="431"/>
    </location>
</feature>
<feature type="region of interest" description="Disordered" evidence="10">
    <location>
        <begin position="954"/>
        <end position="1011"/>
    </location>
</feature>
<name>A0A8H6F8K8_9LECA</name>
<feature type="compositionally biased region" description="Polar residues" evidence="10">
    <location>
        <begin position="350"/>
        <end position="360"/>
    </location>
</feature>
<feature type="compositionally biased region" description="Polar residues" evidence="10">
    <location>
        <begin position="1757"/>
        <end position="1768"/>
    </location>
</feature>
<dbReference type="PANTHER" id="PTHR48016">
    <property type="entry name" value="MAP KINASE KINASE KINASE SSK2-RELATED-RELATED"/>
    <property type="match status" value="1"/>
</dbReference>
<evidence type="ECO:0000256" key="2">
    <source>
        <dbReference type="ARBA" id="ARBA00012411"/>
    </source>
</evidence>
<evidence type="ECO:0000256" key="5">
    <source>
        <dbReference type="ARBA" id="ARBA00022777"/>
    </source>
</evidence>
<dbReference type="EMBL" id="JACCJB010000020">
    <property type="protein sequence ID" value="KAF6219200.1"/>
    <property type="molecule type" value="Genomic_DNA"/>
</dbReference>
<evidence type="ECO:0000256" key="4">
    <source>
        <dbReference type="ARBA" id="ARBA00022741"/>
    </source>
</evidence>
<feature type="compositionally biased region" description="Basic and acidic residues" evidence="10">
    <location>
        <begin position="1229"/>
        <end position="1238"/>
    </location>
</feature>
<dbReference type="GO" id="GO:0000196">
    <property type="term" value="P:cell integrity MAPK cascade"/>
    <property type="evidence" value="ECO:0007669"/>
    <property type="project" value="UniProtKB-ARBA"/>
</dbReference>
<feature type="region of interest" description="Disordered" evidence="10">
    <location>
        <begin position="1699"/>
        <end position="1770"/>
    </location>
</feature>
<feature type="region of interest" description="Disordered" evidence="10">
    <location>
        <begin position="329"/>
        <end position="360"/>
    </location>
</feature>
<gene>
    <name evidence="12" type="ORF">HO133_005025</name>
</gene>
<accession>A0A8H6F8K8</accession>
<feature type="compositionally biased region" description="Polar residues" evidence="10">
    <location>
        <begin position="1154"/>
        <end position="1166"/>
    </location>
</feature>
<feature type="compositionally biased region" description="Polar residues" evidence="10">
    <location>
        <begin position="1438"/>
        <end position="1454"/>
    </location>
</feature>
<evidence type="ECO:0000256" key="3">
    <source>
        <dbReference type="ARBA" id="ARBA00022679"/>
    </source>
</evidence>
<feature type="compositionally biased region" description="Polar residues" evidence="10">
    <location>
        <begin position="280"/>
        <end position="297"/>
    </location>
</feature>
<comment type="catalytic activity">
    <reaction evidence="7">
        <text>L-threonyl-[protein] + ATP = O-phospho-L-threonyl-[protein] + ADP + H(+)</text>
        <dbReference type="Rhea" id="RHEA:46608"/>
        <dbReference type="Rhea" id="RHEA-COMP:11060"/>
        <dbReference type="Rhea" id="RHEA-COMP:11605"/>
        <dbReference type="ChEBI" id="CHEBI:15378"/>
        <dbReference type="ChEBI" id="CHEBI:30013"/>
        <dbReference type="ChEBI" id="CHEBI:30616"/>
        <dbReference type="ChEBI" id="CHEBI:61977"/>
        <dbReference type="ChEBI" id="CHEBI:456216"/>
        <dbReference type="EC" id="2.7.11.24"/>
    </reaction>
    <physiologicalReaction direction="left-to-right" evidence="7">
        <dbReference type="Rhea" id="RHEA:46609"/>
    </physiologicalReaction>
</comment>
<feature type="compositionally biased region" description="Low complexity" evidence="10">
    <location>
        <begin position="1465"/>
        <end position="1476"/>
    </location>
</feature>
<feature type="region of interest" description="Disordered" evidence="10">
    <location>
        <begin position="1658"/>
        <end position="1687"/>
    </location>
</feature>
<keyword evidence="4 9" id="KW-0547">Nucleotide-binding</keyword>
<feature type="region of interest" description="Disordered" evidence="10">
    <location>
        <begin position="1129"/>
        <end position="1214"/>
    </location>
</feature>
<feature type="compositionally biased region" description="Polar residues" evidence="10">
    <location>
        <begin position="593"/>
        <end position="609"/>
    </location>
</feature>
<feature type="compositionally biased region" description="Polar residues" evidence="10">
    <location>
        <begin position="806"/>
        <end position="818"/>
    </location>
</feature>
<comment type="caution">
    <text evidence="12">The sequence shown here is derived from an EMBL/GenBank/DDBJ whole genome shotgun (WGS) entry which is preliminary data.</text>
</comment>
<feature type="compositionally biased region" description="Low complexity" evidence="10">
    <location>
        <begin position="1401"/>
        <end position="1414"/>
    </location>
</feature>
<feature type="compositionally biased region" description="Polar residues" evidence="10">
    <location>
        <begin position="1572"/>
        <end position="1584"/>
    </location>
</feature>
<feature type="compositionally biased region" description="Pro residues" evidence="10">
    <location>
        <begin position="399"/>
        <end position="408"/>
    </location>
</feature>
<dbReference type="GO" id="GO:0004709">
    <property type="term" value="F:MAP kinase kinase kinase activity"/>
    <property type="evidence" value="ECO:0007669"/>
    <property type="project" value="UniProtKB-ARBA"/>
</dbReference>
<dbReference type="RefSeq" id="XP_037148635.1">
    <property type="nucleotide sequence ID" value="XM_037295937.1"/>
</dbReference>
<protein>
    <recommendedName>
        <fullName evidence="2">mitogen-activated protein kinase</fullName>
        <ecNumber evidence="2">2.7.11.24</ecNumber>
    </recommendedName>
</protein>
<dbReference type="InterPro" id="IPR011009">
    <property type="entry name" value="Kinase-like_dom_sf"/>
</dbReference>
<comment type="catalytic activity">
    <reaction evidence="8">
        <text>L-seryl-[protein] + ATP = O-phospho-L-seryl-[protein] + ADP + H(+)</text>
        <dbReference type="Rhea" id="RHEA:17989"/>
        <dbReference type="Rhea" id="RHEA-COMP:9863"/>
        <dbReference type="Rhea" id="RHEA-COMP:11604"/>
        <dbReference type="ChEBI" id="CHEBI:15378"/>
        <dbReference type="ChEBI" id="CHEBI:29999"/>
        <dbReference type="ChEBI" id="CHEBI:30616"/>
        <dbReference type="ChEBI" id="CHEBI:83421"/>
        <dbReference type="ChEBI" id="CHEBI:456216"/>
        <dbReference type="EC" id="2.7.11.24"/>
    </reaction>
    <physiologicalReaction direction="left-to-right" evidence="8">
        <dbReference type="Rhea" id="RHEA:17990"/>
    </physiologicalReaction>
</comment>
<feature type="compositionally biased region" description="Polar residues" evidence="10">
    <location>
        <begin position="564"/>
        <end position="586"/>
    </location>
</feature>
<feature type="compositionally biased region" description="Polar residues" evidence="10">
    <location>
        <begin position="1380"/>
        <end position="1398"/>
    </location>
</feature>
<evidence type="ECO:0000256" key="9">
    <source>
        <dbReference type="PROSITE-ProRule" id="PRU10141"/>
    </source>
</evidence>
<feature type="binding site" evidence="9">
    <location>
        <position position="1843"/>
    </location>
    <ligand>
        <name>ATP</name>
        <dbReference type="ChEBI" id="CHEBI:30616"/>
    </ligand>
</feature>
<evidence type="ECO:0000256" key="7">
    <source>
        <dbReference type="ARBA" id="ARBA00047919"/>
    </source>
</evidence>
<feature type="region of interest" description="Disordered" evidence="10">
    <location>
        <begin position="256"/>
        <end position="301"/>
    </location>
</feature>
<evidence type="ECO:0000256" key="10">
    <source>
        <dbReference type="SAM" id="MobiDB-lite"/>
    </source>
</evidence>
<feature type="compositionally biased region" description="Polar residues" evidence="10">
    <location>
        <begin position="868"/>
        <end position="890"/>
    </location>
</feature>
<feature type="compositionally biased region" description="Basic and acidic residues" evidence="10">
    <location>
        <begin position="954"/>
        <end position="969"/>
    </location>
</feature>
<dbReference type="PANTHER" id="PTHR48016:SF48">
    <property type="entry name" value="SERINE_THREONINE-PROTEIN KINASE BCK1_SLK1_SSP31"/>
    <property type="match status" value="1"/>
</dbReference>
<sequence>MEDIRGHLHGICKLRLSNGSRLVLKLSPSPNTALLRHERYFLESEATILSLLKKSCLPIPRILRYDPRSIQLGSPFLLNTLVPGISYADALPHLTNPECRDIELQLRSLSSTINQHTSPTFGPAALVASNRGFSTWRESFKSMFESIMMDAEDMTINLPYHGIREAASSVAKDLHDVKEARLVVLGLGRPQNVLLDRRSKDVIGLLDFSQTIWGDTAFSEPESCCDRKGLLPQRDAKELDARKTLTTTLAQLAVRNEGWRMTSRQRSSSARSNNSDHNVRQTSTPSPSHYPQKNGSTVPEDLVLNDVPTYSRNNSSNLLIPSQGIGSPYPAISGGTPPLQGAGSAAQRPRASTTDQAAGQQNLYRNIPFRAGPRNQIPLEYIQGQRFPSNPLTMDSRPPYIPGPPPQPQQQNHMISLPPPPPRPPAMNSSNHGMVLPPPPGPPPLVTNNSTSMWGGAAWGRQQGYLPPPPPLGPNQFHSQQNQYSPHPAYRNNQPAPLAIPPPPQNEAVVSATYIPGGDSFGPGVGIPALYSGHHEPIFQRDDSFSYSAAEAKMLADQRFFNGPTSAISPSTELPAENSSVPQTPLTRHHPTLPNNAAQTPASANQDGTPITGHRHSNSNNSGLLSPSDPSLQWPLDRVLIWLAANGFSNDWQETFKGLDLHGADFLDLGRGGRGNLGMLHQVIYPRLSRECTKSGTKWDQVRERDEGKRMRRLVRRMAEGADGVKQGHARRESGHILPSASTDGGVENSPNLGRQDGFALTPSTAGGGEDSPGKQFRSPVPGLNPRMASKTRSSTAPMQFYTHGGATTSEQGLAEMSQPNQRAGLTRGILNGMNDAASKRGHSPSASSETGAGPTFLGDTRSGYDASPQSGSPATQHAILASSTGSGTLSAPPYGRYGHRKTGSTDSVASKGRNGQESHRPPNLEVAGKQSYDETPISAKELTKGFLDRFWKRKKDDSSHPSPEDHNSESPTSPLNYRHIPPTLPFARANNNSNTSLERPSSASTQMSDHEKIAVRRRYVMVTPDQWNYRLVDVTEAETAESLRETICRSLRYTDADMAQIYLTEPGQIEHDEPLSDSMLVLSKTSRADSAGTLKFFVRRGPTSAALVPPHSAGLGIGMSPLGTPPAGSLFPRKALDEESYTRLKTNSRVRSRSPPMNSRQNTLKADSATPRDVQKPFEGANGSPRFVSESPTGASAKDQLQSLKPGRENGAVSDAEWGQWLQAAYEEHQNNTEKSGKAYQQGRQAKARKEPSPIDVGSASIKRDGVINFDTPRLSPYEDKRPEPLVPLRKPPAPPPGSVMLEKANSLSKRTSESIRSSISSQPDMAKRRSLGDSIAEETEERGRRKAIAATPSVSAGIGAALATTVGKPIGSRRHMSTRTSNDSGKPSPSLQNVGFGQNGSSKNSPSGSPKSPRFMYGKKDIEFTVPDYEEDDLENANSRKPSLALQTQMPKNPSIERMRRGPSPSISPSSQHPPSRKGSVFGRPKSYGPAFSFKESEVTFDQKPSQQEKSDDSDDGLFAKPLAKTVTKKSSASEDESGVQRRPTLTLNTEGSQRRLMKGRSVTFKDPENSASTSTVRSSETVDLDNEGHPVVQPSNPDSNTSATTSADYPDPAKLARRQSFARDDVWANRPPAEDLLNNLDAFFPNLDLDQPVVEDLVGSPPVSPDAGVESNPVDNGAAPSGQAQRLIRTSLYDRVRPDSIAEEPETLGSEDSTLKSRATMQSMAQRSVRKSGGLGRMKSIREVARGAYEGSSKRNTQVSTSSKSGDILRRRSTKMFGAKINMVKPGRGSRVSLIEAVPKDLPPGINSFQIGRGQLIGKGSYGRVYLGINLTTGDLLAVKQVEVNQKAAGQDKDKMKEMVAALDQEIDTMQHLEHPNIVQYLGCERKEFSISIFLEYISGGSVGSCLRKNGKFEESLVRSLTRQTLAGLAYLHNEGVLHRDLKADNILLDVDGTCKISDFGISKKTDNIYGNDVTNSMQGSVFWMAPEVIRSEGQGYSAKVDIWSLGCVVLEMFAGRRPWSKEETIGAIYKLGSLNQAPPIPDDVSDSVSPEAVAFMSECFEIDPGERPTAETLLRQHPFCKVDPYYDFLGTELHRRIREAKDDFRYNGQYQ</sequence>
<dbReference type="FunFam" id="3.30.200.20:FF:000387">
    <property type="entry name" value="Serine/threonine-protein kinase STE11"/>
    <property type="match status" value="1"/>
</dbReference>
<comment type="similarity">
    <text evidence="1">Belongs to the protein kinase superfamily. STE Ser/Thr protein kinase family. MAP kinase kinase kinase subfamily.</text>
</comment>
<dbReference type="PROSITE" id="PS00108">
    <property type="entry name" value="PROTEIN_KINASE_ST"/>
    <property type="match status" value="1"/>
</dbReference>
<dbReference type="Gene3D" id="3.90.1200.10">
    <property type="match status" value="1"/>
</dbReference>
<keyword evidence="5" id="KW-0418">Kinase</keyword>
<proteinExistence type="inferred from homology"/>
<dbReference type="EC" id="2.7.11.24" evidence="2"/>
<feature type="compositionally biased region" description="Polar residues" evidence="10">
    <location>
        <begin position="1596"/>
        <end position="1610"/>
    </location>
</feature>
<evidence type="ECO:0000313" key="13">
    <source>
        <dbReference type="Proteomes" id="UP000593566"/>
    </source>
</evidence>
<evidence type="ECO:0000256" key="1">
    <source>
        <dbReference type="ARBA" id="ARBA00006529"/>
    </source>
</evidence>
<reference evidence="12 13" key="1">
    <citation type="journal article" date="2020" name="Genomics">
        <title>Complete, high-quality genomes from long-read metagenomic sequencing of two wolf lichen thalli reveals enigmatic genome architecture.</title>
        <authorList>
            <person name="McKenzie S.K."/>
            <person name="Walston R.F."/>
            <person name="Allen J.L."/>
        </authorList>
    </citation>
    <scope>NUCLEOTIDE SEQUENCE [LARGE SCALE GENOMIC DNA]</scope>
    <source>
        <strain evidence="12">WasteWater1</strain>
    </source>
</reference>
<dbReference type="GO" id="GO:0004707">
    <property type="term" value="F:MAP kinase activity"/>
    <property type="evidence" value="ECO:0007669"/>
    <property type="project" value="UniProtKB-EC"/>
</dbReference>
<dbReference type="InterPro" id="IPR017441">
    <property type="entry name" value="Protein_kinase_ATP_BS"/>
</dbReference>
<evidence type="ECO:0000256" key="8">
    <source>
        <dbReference type="ARBA" id="ARBA00048130"/>
    </source>
</evidence>
<feature type="region of interest" description="Disordered" evidence="10">
    <location>
        <begin position="721"/>
        <end position="818"/>
    </location>
</feature>
<dbReference type="Proteomes" id="UP000593566">
    <property type="component" value="Unassembled WGS sequence"/>
</dbReference>
<feature type="compositionally biased region" description="Polar residues" evidence="10">
    <location>
        <begin position="1191"/>
        <end position="1204"/>
    </location>
</feature>
<keyword evidence="6 9" id="KW-0067">ATP-binding</keyword>
<dbReference type="InterPro" id="IPR000719">
    <property type="entry name" value="Prot_kinase_dom"/>
</dbReference>
<keyword evidence="3" id="KW-0808">Transferase</keyword>
<feature type="compositionally biased region" description="Low complexity" evidence="10">
    <location>
        <begin position="264"/>
        <end position="275"/>
    </location>
</feature>
<keyword evidence="13" id="KW-1185">Reference proteome</keyword>
<dbReference type="Pfam" id="PF00069">
    <property type="entry name" value="Pkinase"/>
    <property type="match status" value="1"/>
</dbReference>
<dbReference type="GO" id="GO:0005524">
    <property type="term" value="F:ATP binding"/>
    <property type="evidence" value="ECO:0007669"/>
    <property type="project" value="UniProtKB-UniRule"/>
</dbReference>
<feature type="region of interest" description="Disordered" evidence="10">
    <location>
        <begin position="833"/>
        <end position="939"/>
    </location>
</feature>
<feature type="region of interest" description="Disordered" evidence="10">
    <location>
        <begin position="1229"/>
        <end position="1615"/>
    </location>
</feature>
<dbReference type="InterPro" id="IPR050538">
    <property type="entry name" value="MAP_kinase_kinase_kinase"/>
</dbReference>
<evidence type="ECO:0000259" key="11">
    <source>
        <dbReference type="PROSITE" id="PS50011"/>
    </source>
</evidence>
<dbReference type="GeneID" id="59333431"/>
<dbReference type="Gene3D" id="3.30.200.150">
    <property type="match status" value="1"/>
</dbReference>
<dbReference type="SUPFAM" id="SSF56112">
    <property type="entry name" value="Protein kinase-like (PK-like)"/>
    <property type="match status" value="2"/>
</dbReference>
<dbReference type="InterPro" id="IPR008271">
    <property type="entry name" value="Ser/Thr_kinase_AS"/>
</dbReference>
<dbReference type="FunFam" id="1.10.510.10:FF:000182">
    <property type="entry name" value="MAP kinase kinase kinase mkh1"/>
    <property type="match status" value="1"/>
</dbReference>
<feature type="region of interest" description="Disordered" evidence="10">
    <location>
        <begin position="564"/>
        <end position="628"/>
    </location>
</feature>
<evidence type="ECO:0000313" key="12">
    <source>
        <dbReference type="EMBL" id="KAF6219200.1"/>
    </source>
</evidence>
<feature type="compositionally biased region" description="Polar residues" evidence="10">
    <location>
        <begin position="1713"/>
        <end position="1729"/>
    </location>
</feature>
<feature type="compositionally biased region" description="Low complexity" evidence="10">
    <location>
        <begin position="618"/>
        <end position="628"/>
    </location>
</feature>
<dbReference type="PROSITE" id="PS00107">
    <property type="entry name" value="PROTEIN_KINASE_ATP"/>
    <property type="match status" value="1"/>
</dbReference>
<feature type="compositionally biased region" description="Polar residues" evidence="10">
    <location>
        <begin position="990"/>
        <end position="1008"/>
    </location>
</feature>
<feature type="domain" description="Protein kinase" evidence="11">
    <location>
        <begin position="1814"/>
        <end position="2084"/>
    </location>
</feature>
<dbReference type="PROSITE" id="PS50011">
    <property type="entry name" value="PROTEIN_KINASE_DOM"/>
    <property type="match status" value="1"/>
</dbReference>
<dbReference type="Gene3D" id="1.10.510.10">
    <property type="entry name" value="Transferase(Phosphotransferase) domain 1"/>
    <property type="match status" value="1"/>
</dbReference>